<dbReference type="InterPro" id="IPR000204">
    <property type="entry name" value="Orexin_rcpt"/>
</dbReference>
<evidence type="ECO:0000256" key="11">
    <source>
        <dbReference type="SAM" id="Phobius"/>
    </source>
</evidence>
<dbReference type="PRINTS" id="PR01064">
    <property type="entry name" value="OREXINR"/>
</dbReference>
<feature type="region of interest" description="Disordered" evidence="10">
    <location>
        <begin position="634"/>
        <end position="659"/>
    </location>
</feature>
<comment type="similarity">
    <text evidence="2 9">Belongs to the G-protein coupled receptor 1 family.</text>
</comment>
<evidence type="ECO:0000259" key="12">
    <source>
        <dbReference type="PROSITE" id="PS50262"/>
    </source>
</evidence>
<dbReference type="EMBL" id="AXCN02001908">
    <property type="status" value="NOT_ANNOTATED_CDS"/>
    <property type="molecule type" value="Genomic_DNA"/>
</dbReference>
<dbReference type="AlphaFoldDB" id="A0A182Q9T1"/>
<dbReference type="Proteomes" id="UP000075886">
    <property type="component" value="Unassembled WGS sequence"/>
</dbReference>
<feature type="compositionally biased region" description="Polar residues" evidence="10">
    <location>
        <begin position="147"/>
        <end position="161"/>
    </location>
</feature>
<dbReference type="FunFam" id="1.20.1070.10:FF:000291">
    <property type="entry name" value="Predicted protein"/>
    <property type="match status" value="1"/>
</dbReference>
<organism evidence="13 14">
    <name type="scientific">Anopheles farauti</name>
    <dbReference type="NCBI Taxonomy" id="69004"/>
    <lineage>
        <taxon>Eukaryota</taxon>
        <taxon>Metazoa</taxon>
        <taxon>Ecdysozoa</taxon>
        <taxon>Arthropoda</taxon>
        <taxon>Hexapoda</taxon>
        <taxon>Insecta</taxon>
        <taxon>Pterygota</taxon>
        <taxon>Neoptera</taxon>
        <taxon>Endopterygota</taxon>
        <taxon>Diptera</taxon>
        <taxon>Nematocera</taxon>
        <taxon>Culicoidea</taxon>
        <taxon>Culicidae</taxon>
        <taxon>Anophelinae</taxon>
        <taxon>Anopheles</taxon>
    </lineage>
</organism>
<dbReference type="GO" id="GO:0007631">
    <property type="term" value="P:feeding behavior"/>
    <property type="evidence" value="ECO:0007669"/>
    <property type="project" value="InterPro"/>
</dbReference>
<evidence type="ECO:0000256" key="9">
    <source>
        <dbReference type="RuleBase" id="RU000688"/>
    </source>
</evidence>
<keyword evidence="3 9" id="KW-0812">Transmembrane</keyword>
<protein>
    <recommendedName>
        <fullName evidence="12">G-protein coupled receptors family 1 profile domain-containing protein</fullName>
    </recommendedName>
</protein>
<feature type="transmembrane region" description="Helical" evidence="11">
    <location>
        <begin position="290"/>
        <end position="315"/>
    </location>
</feature>
<keyword evidence="8 9" id="KW-0807">Transducer</keyword>
<feature type="transmembrane region" description="Helical" evidence="11">
    <location>
        <begin position="404"/>
        <end position="426"/>
    </location>
</feature>
<sequence length="785" mass="87633">MLIHVSYISIGAARNGVWATMNSNEWRPPEPDLWSPLVRHADSPLTLLTSSLDHAAQSNSPSSHLASLHGVHGELAGLEVARHPGVDVSPGVTSWYPPEQVSTVQSLVSRKSLETVEKHFLFRRDLSKTQDASLRRTSPAARPWPDNGTTSICQDSGSMDGNCTPNRARSTTLMTNASNTSSANDLLAPLAPNRSTTTNESAFWTLNDLELATLQSPLEYNHTAHSYPAVDLNDHNDVLCDDDSDQMEYNENCFIDHNVTCVGDPDFCNLTYSEYRQLLMDYIYPSTGEWILIASHTVVFLMGLVGNALVCIAVYTNHTMRTVTNIFIVNLAVADFFVILFCLPPTVVWDVTETWFMGKAMCKVVIYFQTVSVTVSVLTLTFISIDRWYAICFPLRYKPRPERAWRSIALIWLIGFLSDLPEFLVLTTRRKKLRFDIKLFTQCVATWDNETEKTFYIVKFVLLYTLPLLFMTVAYFQIVRVLWRSDTIPGHRESRNQPCGIHSTRTTLNCVGNTSTMGQLRARRKAAKMLVAVVIMFAGCYFPVHMLNVARYTVDIGQSDIVAVLSLFSHWLCYANSAINPVIYNFMSGKFRREFKNALEKCRCLRSSHAYGGRVGGYDDRSLCHTATRLNQHTQQTSFNGSRHQHGRNSINHPGSLLPQISPISVEERLALTKSLDGETLQLANRKNASTLIGNNGSGGGNGKTLHHSNGAGNGSQPLLQQHTNHHHYQQQQQQQQPNQFGEQMLINGETGEDDGAGIQDQSVTAPTTMLMIVNKSSNCKISGT</sequence>
<dbReference type="VEuPathDB" id="VectorBase:AFAF005885"/>
<feature type="transmembrane region" description="Helical" evidence="11">
    <location>
        <begin position="364"/>
        <end position="383"/>
    </location>
</feature>
<name>A0A182Q9T1_9DIPT</name>
<keyword evidence="14" id="KW-1185">Reference proteome</keyword>
<dbReference type="EMBL" id="AXCN02001909">
    <property type="status" value="NOT_ANNOTATED_CDS"/>
    <property type="molecule type" value="Genomic_DNA"/>
</dbReference>
<proteinExistence type="inferred from homology"/>
<feature type="transmembrane region" description="Helical" evidence="11">
    <location>
        <begin position="564"/>
        <end position="587"/>
    </location>
</feature>
<evidence type="ECO:0000256" key="5">
    <source>
        <dbReference type="ARBA" id="ARBA00023040"/>
    </source>
</evidence>
<comment type="subcellular location">
    <subcellularLocation>
        <location evidence="1">Membrane</location>
        <topology evidence="1">Multi-pass membrane protein</topology>
    </subcellularLocation>
</comment>
<feature type="compositionally biased region" description="Low complexity" evidence="10">
    <location>
        <begin position="730"/>
        <end position="739"/>
    </location>
</feature>
<dbReference type="GO" id="GO:0005886">
    <property type="term" value="C:plasma membrane"/>
    <property type="evidence" value="ECO:0007669"/>
    <property type="project" value="TreeGrafter"/>
</dbReference>
<dbReference type="InterPro" id="IPR017452">
    <property type="entry name" value="GPCR_Rhodpsn_7TM"/>
</dbReference>
<dbReference type="EnsemblMetazoa" id="AFAF005885-RA">
    <property type="protein sequence ID" value="AFAF005885-PA"/>
    <property type="gene ID" value="AFAF005885"/>
</dbReference>
<dbReference type="PROSITE" id="PS00237">
    <property type="entry name" value="G_PROTEIN_RECEP_F1_1"/>
    <property type="match status" value="1"/>
</dbReference>
<dbReference type="SMART" id="SM01381">
    <property type="entry name" value="7TM_GPCR_Srsx"/>
    <property type="match status" value="1"/>
</dbReference>
<accession>A0A182Q9T1</accession>
<evidence type="ECO:0000256" key="6">
    <source>
        <dbReference type="ARBA" id="ARBA00023136"/>
    </source>
</evidence>
<dbReference type="STRING" id="69004.A0A182Q9T1"/>
<dbReference type="PRINTS" id="PR00237">
    <property type="entry name" value="GPCRRHODOPSN"/>
</dbReference>
<reference evidence="14" key="1">
    <citation type="submission" date="2014-01" db="EMBL/GenBank/DDBJ databases">
        <title>The Genome Sequence of Anopheles farauti FAR1 (V2).</title>
        <authorList>
            <consortium name="The Broad Institute Genomics Platform"/>
            <person name="Neafsey D.E."/>
            <person name="Besansky N."/>
            <person name="Howell P."/>
            <person name="Walton C."/>
            <person name="Young S.K."/>
            <person name="Zeng Q."/>
            <person name="Gargeya S."/>
            <person name="Fitzgerald M."/>
            <person name="Haas B."/>
            <person name="Abouelleil A."/>
            <person name="Allen A.W."/>
            <person name="Alvarado L."/>
            <person name="Arachchi H.M."/>
            <person name="Berlin A.M."/>
            <person name="Chapman S.B."/>
            <person name="Gainer-Dewar J."/>
            <person name="Goldberg J."/>
            <person name="Griggs A."/>
            <person name="Gujja S."/>
            <person name="Hansen M."/>
            <person name="Howarth C."/>
            <person name="Imamovic A."/>
            <person name="Ireland A."/>
            <person name="Larimer J."/>
            <person name="McCowan C."/>
            <person name="Murphy C."/>
            <person name="Pearson M."/>
            <person name="Poon T.W."/>
            <person name="Priest M."/>
            <person name="Roberts A."/>
            <person name="Saif S."/>
            <person name="Shea T."/>
            <person name="Sisk P."/>
            <person name="Sykes S."/>
            <person name="Wortman J."/>
            <person name="Nusbaum C."/>
            <person name="Birren B."/>
        </authorList>
    </citation>
    <scope>NUCLEOTIDE SEQUENCE [LARGE SCALE GENOMIC DNA]</scope>
    <source>
        <strain evidence="14">FAR1</strain>
    </source>
</reference>
<dbReference type="InterPro" id="IPR000276">
    <property type="entry name" value="GPCR_Rhodpsn"/>
</dbReference>
<feature type="transmembrane region" description="Helical" evidence="11">
    <location>
        <begin position="456"/>
        <end position="476"/>
    </location>
</feature>
<evidence type="ECO:0000256" key="8">
    <source>
        <dbReference type="ARBA" id="ARBA00023224"/>
    </source>
</evidence>
<keyword evidence="4 11" id="KW-1133">Transmembrane helix</keyword>
<keyword evidence="7 9" id="KW-0675">Receptor</keyword>
<keyword evidence="6 11" id="KW-0472">Membrane</keyword>
<evidence type="ECO:0000256" key="2">
    <source>
        <dbReference type="ARBA" id="ARBA00010663"/>
    </source>
</evidence>
<dbReference type="Pfam" id="PF00001">
    <property type="entry name" value="7tm_1"/>
    <property type="match status" value="1"/>
</dbReference>
<evidence type="ECO:0000256" key="4">
    <source>
        <dbReference type="ARBA" id="ARBA00022989"/>
    </source>
</evidence>
<dbReference type="SUPFAM" id="SSF81321">
    <property type="entry name" value="Family A G protein-coupled receptor-like"/>
    <property type="match status" value="1"/>
</dbReference>
<evidence type="ECO:0000313" key="14">
    <source>
        <dbReference type="Proteomes" id="UP000075886"/>
    </source>
</evidence>
<dbReference type="PANTHER" id="PTHR45695">
    <property type="entry name" value="LEUCOKININ RECEPTOR-RELATED"/>
    <property type="match status" value="1"/>
</dbReference>
<evidence type="ECO:0000256" key="3">
    <source>
        <dbReference type="ARBA" id="ARBA00022692"/>
    </source>
</evidence>
<feature type="region of interest" description="Disordered" evidence="10">
    <location>
        <begin position="690"/>
        <end position="739"/>
    </location>
</feature>
<feature type="compositionally biased region" description="Polar residues" evidence="10">
    <location>
        <begin position="634"/>
        <end position="653"/>
    </location>
</feature>
<dbReference type="PROSITE" id="PS50262">
    <property type="entry name" value="G_PROTEIN_RECEP_F1_2"/>
    <property type="match status" value="1"/>
</dbReference>
<evidence type="ECO:0000313" key="13">
    <source>
        <dbReference type="EnsemblMetazoa" id="AFAF005885-PA"/>
    </source>
</evidence>
<keyword evidence="5 9" id="KW-0297">G-protein coupled receptor</keyword>
<dbReference type="Gene3D" id="1.20.1070.10">
    <property type="entry name" value="Rhodopsin 7-helix transmembrane proteins"/>
    <property type="match status" value="1"/>
</dbReference>
<feature type="region of interest" description="Disordered" evidence="10">
    <location>
        <begin position="132"/>
        <end position="161"/>
    </location>
</feature>
<dbReference type="PANTHER" id="PTHR45695:SF15">
    <property type="entry name" value="OPSIN RH2"/>
    <property type="match status" value="1"/>
</dbReference>
<feature type="transmembrane region" description="Helical" evidence="11">
    <location>
        <begin position="526"/>
        <end position="544"/>
    </location>
</feature>
<feature type="transmembrane region" description="Helical" evidence="11">
    <location>
        <begin position="327"/>
        <end position="349"/>
    </location>
</feature>
<dbReference type="CDD" id="cd15208">
    <property type="entry name" value="7tmA_OXR"/>
    <property type="match status" value="1"/>
</dbReference>
<evidence type="ECO:0000256" key="10">
    <source>
        <dbReference type="SAM" id="MobiDB-lite"/>
    </source>
</evidence>
<evidence type="ECO:0000256" key="7">
    <source>
        <dbReference type="ARBA" id="ARBA00023170"/>
    </source>
</evidence>
<feature type="domain" description="G-protein coupled receptors family 1 profile" evidence="12">
    <location>
        <begin position="306"/>
        <end position="584"/>
    </location>
</feature>
<dbReference type="GO" id="GO:0016499">
    <property type="term" value="F:orexin receptor activity"/>
    <property type="evidence" value="ECO:0007669"/>
    <property type="project" value="InterPro"/>
</dbReference>
<reference evidence="13" key="2">
    <citation type="submission" date="2020-05" db="UniProtKB">
        <authorList>
            <consortium name="EnsemblMetazoa"/>
        </authorList>
    </citation>
    <scope>IDENTIFICATION</scope>
    <source>
        <strain evidence="13">FAR1</strain>
    </source>
</reference>
<evidence type="ECO:0000256" key="1">
    <source>
        <dbReference type="ARBA" id="ARBA00004141"/>
    </source>
</evidence>